<proteinExistence type="predicted"/>
<accession>A0ABQ2F456</accession>
<dbReference type="Proteomes" id="UP000662111">
    <property type="component" value="Unassembled WGS sequence"/>
</dbReference>
<reference evidence="2" key="1">
    <citation type="journal article" date="2019" name="Int. J. Syst. Evol. Microbiol.">
        <title>The Global Catalogue of Microorganisms (GCM) 10K type strain sequencing project: providing services to taxonomists for standard genome sequencing and annotation.</title>
        <authorList>
            <consortium name="The Broad Institute Genomics Platform"/>
            <consortium name="The Broad Institute Genome Sequencing Center for Infectious Disease"/>
            <person name="Wu L."/>
            <person name="Ma J."/>
        </authorList>
    </citation>
    <scope>NUCLEOTIDE SEQUENCE [LARGE SCALE GENOMIC DNA]</scope>
    <source>
        <strain evidence="2">CGMCC 1.5362</strain>
    </source>
</reference>
<organism evidence="1 2">
    <name type="scientific">Ornithinimicrobium pekingense</name>
    <dbReference type="NCBI Taxonomy" id="384677"/>
    <lineage>
        <taxon>Bacteria</taxon>
        <taxon>Bacillati</taxon>
        <taxon>Actinomycetota</taxon>
        <taxon>Actinomycetes</taxon>
        <taxon>Micrococcales</taxon>
        <taxon>Ornithinimicrobiaceae</taxon>
        <taxon>Ornithinimicrobium</taxon>
    </lineage>
</organism>
<comment type="caution">
    <text evidence="1">The sequence shown here is derived from an EMBL/GenBank/DDBJ whole genome shotgun (WGS) entry which is preliminary data.</text>
</comment>
<dbReference type="RefSeq" id="WP_022920999.1">
    <property type="nucleotide sequence ID" value="NZ_BMLB01000001.1"/>
</dbReference>
<evidence type="ECO:0008006" key="3">
    <source>
        <dbReference type="Google" id="ProtNLM"/>
    </source>
</evidence>
<dbReference type="Pfam" id="PF13376">
    <property type="entry name" value="OmdA"/>
    <property type="match status" value="1"/>
</dbReference>
<evidence type="ECO:0000313" key="1">
    <source>
        <dbReference type="EMBL" id="GGK57429.1"/>
    </source>
</evidence>
<gene>
    <name evidence="1" type="ORF">GCM10011509_02260</name>
</gene>
<name>A0ABQ2F456_9MICO</name>
<sequence>MTSRSQEGTTPGRPAVFFDGPEAFRSWLEEHHDSATELWMGLRRKHVPDRGLTWEEAVPVALCFGWIDSVSQRIDEDARRQRWTPRRKGSTWSAVNVAHVERLLEAGLMHPAGIAAYEARRADRTGVYSYERPTELSAGQLAALEADPAATAFWEHTTASYRRTVAAWLAGAKQEATRDRRLRQLVDDCAAGRLIPPQRYGQAPAWVGRAAEAARAARGATT</sequence>
<evidence type="ECO:0000313" key="2">
    <source>
        <dbReference type="Proteomes" id="UP000662111"/>
    </source>
</evidence>
<dbReference type="EMBL" id="BMLB01000001">
    <property type="protein sequence ID" value="GGK57429.1"/>
    <property type="molecule type" value="Genomic_DNA"/>
</dbReference>
<protein>
    <recommendedName>
        <fullName evidence="3">Bacteriocin-protection protein, YdeI/OmpD-associated family</fullName>
    </recommendedName>
</protein>
<keyword evidence="2" id="KW-1185">Reference proteome</keyword>